<feature type="compositionally biased region" description="Basic and acidic residues" evidence="1">
    <location>
        <begin position="268"/>
        <end position="279"/>
    </location>
</feature>
<evidence type="ECO:0000313" key="3">
    <source>
        <dbReference type="EMBL" id="CAA2616282.1"/>
    </source>
</evidence>
<dbReference type="InterPro" id="IPR016024">
    <property type="entry name" value="ARM-type_fold"/>
</dbReference>
<proteinExistence type="predicted"/>
<dbReference type="AlphaFoldDB" id="A0A7I8IF07"/>
<protein>
    <recommendedName>
        <fullName evidence="2">DUF7792 domain-containing protein</fullName>
    </recommendedName>
</protein>
<gene>
    <name evidence="3" type="ORF">SI7747_02002505</name>
</gene>
<dbReference type="SMART" id="SM00185">
    <property type="entry name" value="ARM"/>
    <property type="match status" value="4"/>
</dbReference>
<name>A0A7I8IF07_SPIIN</name>
<evidence type="ECO:0000259" key="2">
    <source>
        <dbReference type="Pfam" id="PF25055"/>
    </source>
</evidence>
<dbReference type="EMBL" id="LR743589">
    <property type="protein sequence ID" value="CAA2616282.1"/>
    <property type="molecule type" value="Genomic_DNA"/>
</dbReference>
<dbReference type="InterPro" id="IPR056694">
    <property type="entry name" value="DUF7792"/>
</dbReference>
<evidence type="ECO:0000313" key="4">
    <source>
        <dbReference type="Proteomes" id="UP001189122"/>
    </source>
</evidence>
<dbReference type="PANTHER" id="PTHR46168">
    <property type="entry name" value="ARMADILLO REPEAT ONLY 4"/>
    <property type="match status" value="1"/>
</dbReference>
<sequence>MHETEQVLEKAHSIASKSRTSHGLIKRVFNPATPSRKIHSQLDNCITDVSWLLRVSATRRHDGGEGGDSDDDDDVGLGLPPIAANEPILGLIWEAVAKLQNGSLEKRTSAASELVSLASDNDRNWKLIIEEGGVGPLLKLNAVKAILLLARDSESVEKLVQAGVCSIFAKVLKEGPMKVQASVANAVAELVDKYLPCQDEFAQHNVVRLLVAHLAFETLEEHSNNKNQMHNTTQSHHGGDAAAVHPAGNGHLSHQQHPQGSSSGASLKGRESEDPETKAAMKAMAAKALALLARGHPNICKNITDSRALLCFASLLEKGPDDVRYNSAIALKEIARVAEDDADLRRSAFNPSSPAAKAVVDQLLRVIEEGDSDRLLLPCITAIGCLSRTFGRRRRGSLAPWEAVIALTKFACTENYLHMDHSRAIINAQAAKPLVQLVYLGEPPSIRKEALVLLCYIVRHVPESEALTDNDDVISALRWASKNIFTEEEEEVEKLLTEAKGRLELYQSRDPRGFR</sequence>
<keyword evidence="4" id="KW-1185">Reference proteome</keyword>
<dbReference type="PANTHER" id="PTHR46168:SF9">
    <property type="entry name" value="ARMADILLO REPEAT ONLY 2"/>
    <property type="match status" value="1"/>
</dbReference>
<dbReference type="Proteomes" id="UP001189122">
    <property type="component" value="Unassembled WGS sequence"/>
</dbReference>
<dbReference type="InterPro" id="IPR011989">
    <property type="entry name" value="ARM-like"/>
</dbReference>
<feature type="compositionally biased region" description="Polar residues" evidence="1">
    <location>
        <begin position="227"/>
        <end position="236"/>
    </location>
</feature>
<dbReference type="SUPFAM" id="SSF48371">
    <property type="entry name" value="ARM repeat"/>
    <property type="match status" value="1"/>
</dbReference>
<organism evidence="3">
    <name type="scientific">Spirodela intermedia</name>
    <name type="common">Intermediate duckweed</name>
    <dbReference type="NCBI Taxonomy" id="51605"/>
    <lineage>
        <taxon>Eukaryota</taxon>
        <taxon>Viridiplantae</taxon>
        <taxon>Streptophyta</taxon>
        <taxon>Embryophyta</taxon>
        <taxon>Tracheophyta</taxon>
        <taxon>Spermatophyta</taxon>
        <taxon>Magnoliopsida</taxon>
        <taxon>Liliopsida</taxon>
        <taxon>Araceae</taxon>
        <taxon>Lemnoideae</taxon>
        <taxon>Spirodela</taxon>
    </lineage>
</organism>
<dbReference type="Pfam" id="PF25055">
    <property type="entry name" value="DUF7792"/>
    <property type="match status" value="1"/>
</dbReference>
<feature type="region of interest" description="Disordered" evidence="1">
    <location>
        <begin position="227"/>
        <end position="280"/>
    </location>
</feature>
<accession>A0A7I8IF07</accession>
<evidence type="ECO:0000256" key="1">
    <source>
        <dbReference type="SAM" id="MobiDB-lite"/>
    </source>
</evidence>
<dbReference type="Gene3D" id="1.25.10.10">
    <property type="entry name" value="Leucine-rich Repeat Variant"/>
    <property type="match status" value="2"/>
</dbReference>
<feature type="compositionally biased region" description="Low complexity" evidence="1">
    <location>
        <begin position="250"/>
        <end position="266"/>
    </location>
</feature>
<feature type="domain" description="DUF7792" evidence="2">
    <location>
        <begin position="1"/>
        <end position="56"/>
    </location>
</feature>
<dbReference type="EMBL" id="CACRZD030000002">
    <property type="protein sequence ID" value="CAA6655965.1"/>
    <property type="molecule type" value="Genomic_DNA"/>
</dbReference>
<dbReference type="InterPro" id="IPR000225">
    <property type="entry name" value="Armadillo"/>
</dbReference>
<reference evidence="3 4" key="1">
    <citation type="submission" date="2019-12" db="EMBL/GenBank/DDBJ databases">
        <authorList>
            <person name="Scholz U."/>
            <person name="Mascher M."/>
            <person name="Fiebig A."/>
        </authorList>
    </citation>
    <scope>NUCLEOTIDE SEQUENCE</scope>
</reference>